<evidence type="ECO:0000256" key="1">
    <source>
        <dbReference type="ARBA" id="ARBA00004141"/>
    </source>
</evidence>
<dbReference type="OrthoDB" id="410267at2759"/>
<keyword evidence="2" id="KW-0813">Transport</keyword>
<evidence type="ECO:0000313" key="7">
    <source>
        <dbReference type="Proteomes" id="UP000616769"/>
    </source>
</evidence>
<keyword evidence="4" id="KW-1133">Transmembrane helix</keyword>
<dbReference type="Proteomes" id="UP000616769">
    <property type="component" value="Unassembled WGS sequence"/>
</dbReference>
<protein>
    <submittedName>
        <fullName evidence="6">Monocarboxylate transporter-like protein 3</fullName>
    </submittedName>
</protein>
<dbReference type="InterPro" id="IPR036259">
    <property type="entry name" value="MFS_trans_sf"/>
</dbReference>
<dbReference type="Gene3D" id="1.20.1250.20">
    <property type="entry name" value="MFS general substrate transporter like domains"/>
    <property type="match status" value="1"/>
</dbReference>
<proteinExistence type="predicted"/>
<gene>
    <name evidence="6" type="ORF">QR98_0035190</name>
</gene>
<dbReference type="InterPro" id="IPR052983">
    <property type="entry name" value="MFS_Riboflavin_Transporter"/>
</dbReference>
<dbReference type="EMBL" id="JXLN01010069">
    <property type="protein sequence ID" value="KPM05060.1"/>
    <property type="molecule type" value="Genomic_DNA"/>
</dbReference>
<evidence type="ECO:0000313" key="6">
    <source>
        <dbReference type="EMBL" id="KPM05060.1"/>
    </source>
</evidence>
<sequence>MERVRLIQNDSEKIRHFKFYSTVFGATLLHMIIGACQMGNIITYITSYMRFYVSKDNNYGRNVWISSVIVLAFTIFTIISGYMTRKVSFRSVIFLGVVLIVVGNFLTALALNGTFEYLVVTYGFLQNAGIGLIYSIVIVTSAKWNTAYRGFIAGLIIAMDSVSTFIAMEIQTLYFNPKNVAPDEDGYFTDLEILARVPIYFKFVSLIFSIMGIIGVLMIFVPEFLPTMTDSNNQASGSSDRRTDDSKTNVDDILSVSSSGIFPQSSLTEDLIENDIL</sequence>
<evidence type="ECO:0000256" key="2">
    <source>
        <dbReference type="ARBA" id="ARBA00022448"/>
    </source>
</evidence>
<dbReference type="SUPFAM" id="SSF103473">
    <property type="entry name" value="MFS general substrate transporter"/>
    <property type="match status" value="1"/>
</dbReference>
<dbReference type="PANTHER" id="PTHR43385:SF1">
    <property type="entry name" value="RIBOFLAVIN TRANSPORTER RIBJ"/>
    <property type="match status" value="1"/>
</dbReference>
<evidence type="ECO:0000256" key="3">
    <source>
        <dbReference type="ARBA" id="ARBA00022692"/>
    </source>
</evidence>
<dbReference type="GO" id="GO:0016020">
    <property type="term" value="C:membrane"/>
    <property type="evidence" value="ECO:0007669"/>
    <property type="project" value="UniProtKB-SubCell"/>
</dbReference>
<name>A0A132A3U8_SARSC</name>
<keyword evidence="5" id="KW-0472">Membrane</keyword>
<evidence type="ECO:0000256" key="5">
    <source>
        <dbReference type="ARBA" id="ARBA00023136"/>
    </source>
</evidence>
<feature type="non-terminal residue" evidence="6">
    <location>
        <position position="1"/>
    </location>
</feature>
<dbReference type="AlphaFoldDB" id="A0A132A3U8"/>
<dbReference type="PANTHER" id="PTHR43385">
    <property type="entry name" value="RIBOFLAVIN TRANSPORTER RIBJ"/>
    <property type="match status" value="1"/>
</dbReference>
<organism evidence="6 7">
    <name type="scientific">Sarcoptes scabiei</name>
    <name type="common">Itch mite</name>
    <name type="synonym">Acarus scabiei</name>
    <dbReference type="NCBI Taxonomy" id="52283"/>
    <lineage>
        <taxon>Eukaryota</taxon>
        <taxon>Metazoa</taxon>
        <taxon>Ecdysozoa</taxon>
        <taxon>Arthropoda</taxon>
        <taxon>Chelicerata</taxon>
        <taxon>Arachnida</taxon>
        <taxon>Acari</taxon>
        <taxon>Acariformes</taxon>
        <taxon>Sarcoptiformes</taxon>
        <taxon>Astigmata</taxon>
        <taxon>Psoroptidia</taxon>
        <taxon>Sarcoptoidea</taxon>
        <taxon>Sarcoptidae</taxon>
        <taxon>Sarcoptinae</taxon>
        <taxon>Sarcoptes</taxon>
    </lineage>
</organism>
<dbReference type="VEuPathDB" id="VectorBase:SSCA001087"/>
<comment type="subcellular location">
    <subcellularLocation>
        <location evidence="1">Membrane</location>
        <topology evidence="1">Multi-pass membrane protein</topology>
    </subcellularLocation>
</comment>
<accession>A0A132A3U8</accession>
<reference evidence="6 7" key="1">
    <citation type="journal article" date="2015" name="Parasit. Vectors">
        <title>Draft genome of the scabies mite.</title>
        <authorList>
            <person name="Rider S.D.Jr."/>
            <person name="Morgan M.S."/>
            <person name="Arlian L.G."/>
        </authorList>
    </citation>
    <scope>NUCLEOTIDE SEQUENCE [LARGE SCALE GENOMIC DNA]</scope>
    <source>
        <strain evidence="6">Arlian Lab</strain>
    </source>
</reference>
<comment type="caution">
    <text evidence="6">The sequence shown here is derived from an EMBL/GenBank/DDBJ whole genome shotgun (WGS) entry which is preliminary data.</text>
</comment>
<evidence type="ECO:0000256" key="4">
    <source>
        <dbReference type="ARBA" id="ARBA00022989"/>
    </source>
</evidence>
<keyword evidence="3" id="KW-0812">Transmembrane</keyword>